<protein>
    <submittedName>
        <fullName evidence="2">Uncharacterized protein</fullName>
    </submittedName>
</protein>
<evidence type="ECO:0000313" key="2">
    <source>
        <dbReference type="EMBL" id="KAL2724174.1"/>
    </source>
</evidence>
<evidence type="ECO:0000313" key="3">
    <source>
        <dbReference type="Proteomes" id="UP001607302"/>
    </source>
</evidence>
<name>A0ABD2AU76_VESSQ</name>
<dbReference type="Proteomes" id="UP001607302">
    <property type="component" value="Unassembled WGS sequence"/>
</dbReference>
<sequence length="110" mass="11905">MKLISVSICQENRVNWKKWKASKSRISGKNSGSRCSRQAFENRSAKRATALDSSFVKRRAKQAIGILQDICGSEDVEVTSAKIGEGGHRGWTELTAAESSQNGSAGVTMS</sequence>
<evidence type="ECO:0000256" key="1">
    <source>
        <dbReference type="SAM" id="MobiDB-lite"/>
    </source>
</evidence>
<dbReference type="AlphaFoldDB" id="A0ABD2AU76"/>
<proteinExistence type="predicted"/>
<organism evidence="2 3">
    <name type="scientific">Vespula squamosa</name>
    <name type="common">Southern yellow jacket</name>
    <name type="synonym">Wasp</name>
    <dbReference type="NCBI Taxonomy" id="30214"/>
    <lineage>
        <taxon>Eukaryota</taxon>
        <taxon>Metazoa</taxon>
        <taxon>Ecdysozoa</taxon>
        <taxon>Arthropoda</taxon>
        <taxon>Hexapoda</taxon>
        <taxon>Insecta</taxon>
        <taxon>Pterygota</taxon>
        <taxon>Neoptera</taxon>
        <taxon>Endopterygota</taxon>
        <taxon>Hymenoptera</taxon>
        <taxon>Apocrita</taxon>
        <taxon>Aculeata</taxon>
        <taxon>Vespoidea</taxon>
        <taxon>Vespidae</taxon>
        <taxon>Vespinae</taxon>
        <taxon>Vespula</taxon>
    </lineage>
</organism>
<gene>
    <name evidence="2" type="ORF">V1478_008687</name>
</gene>
<feature type="compositionally biased region" description="Polar residues" evidence="1">
    <location>
        <begin position="97"/>
        <end position="110"/>
    </location>
</feature>
<reference evidence="2 3" key="1">
    <citation type="journal article" date="2024" name="Ann. Entomol. Soc. Am.">
        <title>Genomic analyses of the southern and eastern yellowjacket wasps (Hymenoptera: Vespidae) reveal evolutionary signatures of social life.</title>
        <authorList>
            <person name="Catto M.A."/>
            <person name="Caine P.B."/>
            <person name="Orr S.E."/>
            <person name="Hunt B.G."/>
            <person name="Goodisman M.A.D."/>
        </authorList>
    </citation>
    <scope>NUCLEOTIDE SEQUENCE [LARGE SCALE GENOMIC DNA]</scope>
    <source>
        <strain evidence="2">233</strain>
        <tissue evidence="2">Head and thorax</tissue>
    </source>
</reference>
<comment type="caution">
    <text evidence="2">The sequence shown here is derived from an EMBL/GenBank/DDBJ whole genome shotgun (WGS) entry which is preliminary data.</text>
</comment>
<keyword evidence="3" id="KW-1185">Reference proteome</keyword>
<feature type="region of interest" description="Disordered" evidence="1">
    <location>
        <begin position="86"/>
        <end position="110"/>
    </location>
</feature>
<accession>A0ABD2AU76</accession>
<dbReference type="EMBL" id="JAUDFV010000139">
    <property type="protein sequence ID" value="KAL2724174.1"/>
    <property type="molecule type" value="Genomic_DNA"/>
</dbReference>